<evidence type="ECO:0000313" key="3">
    <source>
        <dbReference type="Proteomes" id="UP000774617"/>
    </source>
</evidence>
<dbReference type="Pfam" id="PF22636">
    <property type="entry name" value="FlK"/>
    <property type="match status" value="1"/>
</dbReference>
<dbReference type="Gene3D" id="3.10.129.10">
    <property type="entry name" value="Hotdog Thioesterase"/>
    <property type="match status" value="1"/>
</dbReference>
<reference evidence="2 3" key="1">
    <citation type="journal article" date="2021" name="Nat. Commun.">
        <title>Genetic determinants of endophytism in the Arabidopsis root mycobiome.</title>
        <authorList>
            <person name="Mesny F."/>
            <person name="Miyauchi S."/>
            <person name="Thiergart T."/>
            <person name="Pickel B."/>
            <person name="Atanasova L."/>
            <person name="Karlsson M."/>
            <person name="Huettel B."/>
            <person name="Barry K.W."/>
            <person name="Haridas S."/>
            <person name="Chen C."/>
            <person name="Bauer D."/>
            <person name="Andreopoulos W."/>
            <person name="Pangilinan J."/>
            <person name="LaButti K."/>
            <person name="Riley R."/>
            <person name="Lipzen A."/>
            <person name="Clum A."/>
            <person name="Drula E."/>
            <person name="Henrissat B."/>
            <person name="Kohler A."/>
            <person name="Grigoriev I.V."/>
            <person name="Martin F.M."/>
            <person name="Hacquard S."/>
        </authorList>
    </citation>
    <scope>NUCLEOTIDE SEQUENCE [LARGE SCALE GENOMIC DNA]</scope>
    <source>
        <strain evidence="2 3">MPI-SDFR-AT-0080</strain>
    </source>
</reference>
<evidence type="ECO:0000259" key="1">
    <source>
        <dbReference type="Pfam" id="PF22636"/>
    </source>
</evidence>
<accession>A0ABQ8G2J1</accession>
<dbReference type="EMBL" id="JAGTJR010000024">
    <property type="protein sequence ID" value="KAH7042791.1"/>
    <property type="molecule type" value="Genomic_DNA"/>
</dbReference>
<evidence type="ECO:0000313" key="2">
    <source>
        <dbReference type="EMBL" id="KAH7042791.1"/>
    </source>
</evidence>
<dbReference type="PANTHER" id="PTHR36934:SF1">
    <property type="entry name" value="THIOESTERASE DOMAIN-CONTAINING PROTEIN"/>
    <property type="match status" value="1"/>
</dbReference>
<dbReference type="InterPro" id="IPR025540">
    <property type="entry name" value="FlK"/>
</dbReference>
<organism evidence="2 3">
    <name type="scientific">Macrophomina phaseolina</name>
    <dbReference type="NCBI Taxonomy" id="35725"/>
    <lineage>
        <taxon>Eukaryota</taxon>
        <taxon>Fungi</taxon>
        <taxon>Dikarya</taxon>
        <taxon>Ascomycota</taxon>
        <taxon>Pezizomycotina</taxon>
        <taxon>Dothideomycetes</taxon>
        <taxon>Dothideomycetes incertae sedis</taxon>
        <taxon>Botryosphaeriales</taxon>
        <taxon>Botryosphaeriaceae</taxon>
        <taxon>Macrophomina</taxon>
    </lineage>
</organism>
<dbReference type="PIRSF" id="PIRSF014972">
    <property type="entry name" value="FlK"/>
    <property type="match status" value="1"/>
</dbReference>
<name>A0ABQ8G2J1_9PEZI</name>
<dbReference type="InterPro" id="IPR054485">
    <property type="entry name" value="FlK-like_dom"/>
</dbReference>
<protein>
    <submittedName>
        <fullName evidence="2">Thioesterase</fullName>
    </submittedName>
</protein>
<dbReference type="SUPFAM" id="SSF54637">
    <property type="entry name" value="Thioesterase/thiol ester dehydrase-isomerase"/>
    <property type="match status" value="1"/>
</dbReference>
<dbReference type="PANTHER" id="PTHR36934">
    <property type="entry name" value="BLR0278 PROTEIN"/>
    <property type="match status" value="1"/>
</dbReference>
<gene>
    <name evidence="2" type="ORF">B0J12DRAFT_201968</name>
</gene>
<feature type="domain" description="Fluoroacetyl-CoA-specific thioesterase-like" evidence="1">
    <location>
        <begin position="37"/>
        <end position="128"/>
    </location>
</feature>
<keyword evidence="3" id="KW-1185">Reference proteome</keyword>
<dbReference type="InterPro" id="IPR029069">
    <property type="entry name" value="HotDog_dom_sf"/>
</dbReference>
<sequence length="149" mass="15011">MSAHQPTPGATGTATLVVSSADLASTAAAESADSGSIELPAVLSTPRMIALMELAAAKLLAPFLAPGQASVGAHVEATHSAPTPLGATITATATFKGVEGKLFVFDVVAEDAAGEAGRGTHKRAVVEVERLKKGVAIRAEKIKRAENGE</sequence>
<proteinExistence type="predicted"/>
<dbReference type="Proteomes" id="UP000774617">
    <property type="component" value="Unassembled WGS sequence"/>
</dbReference>
<comment type="caution">
    <text evidence="2">The sequence shown here is derived from an EMBL/GenBank/DDBJ whole genome shotgun (WGS) entry which is preliminary data.</text>
</comment>